<accession>A0A9X2D4F7</accession>
<evidence type="ECO:0000313" key="4">
    <source>
        <dbReference type="Proteomes" id="UP001139485"/>
    </source>
</evidence>
<dbReference type="RefSeq" id="WP_250825892.1">
    <property type="nucleotide sequence ID" value="NZ_JAMOIL010000001.1"/>
</dbReference>
<name>A0A9X2D4F7_9ACTN</name>
<feature type="region of interest" description="Disordered" evidence="1">
    <location>
        <begin position="1"/>
        <end position="24"/>
    </location>
</feature>
<dbReference type="Proteomes" id="UP001139485">
    <property type="component" value="Unassembled WGS sequence"/>
</dbReference>
<dbReference type="SUPFAM" id="SSF55826">
    <property type="entry name" value="YbaK/ProRS associated domain"/>
    <property type="match status" value="1"/>
</dbReference>
<dbReference type="InterPro" id="IPR007214">
    <property type="entry name" value="YbaK/aa-tRNA-synth-assoc-dom"/>
</dbReference>
<dbReference type="PANTHER" id="PTHR30411:SF1">
    <property type="entry name" value="CYTOPLASMIC PROTEIN"/>
    <property type="match status" value="1"/>
</dbReference>
<comment type="caution">
    <text evidence="3">The sequence shown here is derived from an EMBL/GenBank/DDBJ whole genome shotgun (WGS) entry which is preliminary data.</text>
</comment>
<feature type="domain" description="YbaK/aminoacyl-tRNA synthetase-associated" evidence="2">
    <location>
        <begin position="48"/>
        <end position="151"/>
    </location>
</feature>
<dbReference type="InterPro" id="IPR036754">
    <property type="entry name" value="YbaK/aa-tRNA-synt-asso_dom_sf"/>
</dbReference>
<evidence type="ECO:0000313" key="3">
    <source>
        <dbReference type="EMBL" id="MCM0618976.1"/>
    </source>
</evidence>
<reference evidence="3" key="1">
    <citation type="submission" date="2022-05" db="EMBL/GenBank/DDBJ databases">
        <authorList>
            <person name="Tuo L."/>
        </authorList>
    </citation>
    <scope>NUCLEOTIDE SEQUENCE</scope>
    <source>
        <strain evidence="3">BSK12Z-4</strain>
    </source>
</reference>
<dbReference type="EMBL" id="JAMOIL010000001">
    <property type="protein sequence ID" value="MCM0618976.1"/>
    <property type="molecule type" value="Genomic_DNA"/>
</dbReference>
<dbReference type="CDD" id="cd04332">
    <property type="entry name" value="YbaK_like"/>
    <property type="match status" value="1"/>
</dbReference>
<dbReference type="Pfam" id="PF04073">
    <property type="entry name" value="tRNA_edit"/>
    <property type="match status" value="1"/>
</dbReference>
<sequence>MSHDRPASSAPVAEDGSPDDARDAPGTRRVLAAAADLGLEVEVTRHGRVSSLAEAAAARGVSPDRLVKTLVIRLAEDDHRFVLVPGDRQIAWPRLRAALGVNRAAMPPADEALAVTGFERGTITPLGSTTPLPVVADERVTGRISLGGGAHGVGITLEAGPLLAALGALVGDVTEPL</sequence>
<organism evidence="3 4">
    <name type="scientific">Nocardioides bruguierae</name>
    <dbReference type="NCBI Taxonomy" id="2945102"/>
    <lineage>
        <taxon>Bacteria</taxon>
        <taxon>Bacillati</taxon>
        <taxon>Actinomycetota</taxon>
        <taxon>Actinomycetes</taxon>
        <taxon>Propionibacteriales</taxon>
        <taxon>Nocardioidaceae</taxon>
        <taxon>Nocardioides</taxon>
    </lineage>
</organism>
<protein>
    <submittedName>
        <fullName evidence="3">YbaK/EbsC family protein</fullName>
    </submittedName>
</protein>
<evidence type="ECO:0000259" key="2">
    <source>
        <dbReference type="Pfam" id="PF04073"/>
    </source>
</evidence>
<keyword evidence="4" id="KW-1185">Reference proteome</keyword>
<dbReference type="GO" id="GO:0002161">
    <property type="term" value="F:aminoacyl-tRNA deacylase activity"/>
    <property type="evidence" value="ECO:0007669"/>
    <property type="project" value="InterPro"/>
</dbReference>
<dbReference type="PANTHER" id="PTHR30411">
    <property type="entry name" value="CYTOPLASMIC PROTEIN"/>
    <property type="match status" value="1"/>
</dbReference>
<gene>
    <name evidence="3" type="ORF">M8330_01550</name>
</gene>
<dbReference type="Gene3D" id="3.90.960.10">
    <property type="entry name" value="YbaK/aminoacyl-tRNA synthetase-associated domain"/>
    <property type="match status" value="1"/>
</dbReference>
<evidence type="ECO:0000256" key="1">
    <source>
        <dbReference type="SAM" id="MobiDB-lite"/>
    </source>
</evidence>
<dbReference type="AlphaFoldDB" id="A0A9X2D4F7"/>
<proteinExistence type="predicted"/>